<evidence type="ECO:0000313" key="1">
    <source>
        <dbReference type="EMBL" id="EGF51109.1"/>
    </source>
</evidence>
<protein>
    <submittedName>
        <fullName evidence="1">Uncharacterized protein</fullName>
    </submittedName>
</protein>
<dbReference type="EMBL" id="AFBM01000023">
    <property type="protein sequence ID" value="EGF51109.1"/>
    <property type="molecule type" value="Genomic_DNA"/>
</dbReference>
<accession>A0ABP2KRM1</accession>
<dbReference type="Proteomes" id="UP000010321">
    <property type="component" value="Unassembled WGS sequence"/>
</dbReference>
<keyword evidence="2" id="KW-1185">Reference proteome</keyword>
<comment type="caution">
    <text evidence="1">The sequence shown here is derived from an EMBL/GenBank/DDBJ whole genome shotgun (WGS) entry which is preliminary data.</text>
</comment>
<evidence type="ECO:0000313" key="2">
    <source>
        <dbReference type="Proteomes" id="UP000010321"/>
    </source>
</evidence>
<proteinExistence type="predicted"/>
<sequence length="43" mass="5200">MYSIYIRKTSYLWDLTSIPQRPHIFLFKTENHSNCKMFSMGIT</sequence>
<gene>
    <name evidence="1" type="ORF">HMPREF9445_02101</name>
</gene>
<organism evidence="1 2">
    <name type="scientific">Bacteroides clarus YIT 12056</name>
    <dbReference type="NCBI Taxonomy" id="762984"/>
    <lineage>
        <taxon>Bacteria</taxon>
        <taxon>Pseudomonadati</taxon>
        <taxon>Bacteroidota</taxon>
        <taxon>Bacteroidia</taxon>
        <taxon>Bacteroidales</taxon>
        <taxon>Bacteroidaceae</taxon>
        <taxon>Bacteroides</taxon>
    </lineage>
</organism>
<reference evidence="1 2" key="1">
    <citation type="submission" date="2011-02" db="EMBL/GenBank/DDBJ databases">
        <authorList>
            <person name="Weinstock G."/>
            <person name="Sodergren E."/>
            <person name="Clifton S."/>
            <person name="Fulton L."/>
            <person name="Fulton B."/>
            <person name="Courtney L."/>
            <person name="Fronick C."/>
            <person name="Harrison M."/>
            <person name="Strong C."/>
            <person name="Farmer C."/>
            <person name="Delahaunty K."/>
            <person name="Markovic C."/>
            <person name="Hall O."/>
            <person name="Minx P."/>
            <person name="Tomlinson C."/>
            <person name="Mitreva M."/>
            <person name="Hou S."/>
            <person name="Chen J."/>
            <person name="Wollam A."/>
            <person name="Pepin K.H."/>
            <person name="Johnson M."/>
            <person name="Bhonagiri V."/>
            <person name="Zhang X."/>
            <person name="Suruliraj S."/>
            <person name="Warren W."/>
            <person name="Chinwalla A."/>
            <person name="Mardis E.R."/>
            <person name="Wilson R.K."/>
        </authorList>
    </citation>
    <scope>NUCLEOTIDE SEQUENCE [LARGE SCALE GENOMIC DNA]</scope>
    <source>
        <strain evidence="1 2">YIT 12056</strain>
    </source>
</reference>
<name>A0ABP2KRM1_9BACE</name>